<keyword evidence="9 12" id="KW-0456">Lyase</keyword>
<feature type="active site" description="Proton donor/acceptor" evidence="12 14">
    <location>
        <position position="137"/>
    </location>
</feature>
<evidence type="ECO:0000256" key="4">
    <source>
        <dbReference type="ARBA" id="ARBA00012086"/>
    </source>
</evidence>
<dbReference type="GO" id="GO:0009089">
    <property type="term" value="P:lysine biosynthetic process via diaminopimelate"/>
    <property type="evidence" value="ECO:0007669"/>
    <property type="project" value="UniProtKB-UniRule"/>
</dbReference>
<evidence type="ECO:0000256" key="13">
    <source>
        <dbReference type="PIRNR" id="PIRNR001365"/>
    </source>
</evidence>
<keyword evidence="10 12" id="KW-0704">Schiff base</keyword>
<comment type="subunit">
    <text evidence="12">Homotetramer; dimer of dimers.</text>
</comment>
<evidence type="ECO:0000256" key="11">
    <source>
        <dbReference type="ARBA" id="ARBA00047836"/>
    </source>
</evidence>
<dbReference type="PROSITE" id="PS00665">
    <property type="entry name" value="DHDPS_1"/>
    <property type="match status" value="1"/>
</dbReference>
<dbReference type="Pfam" id="PF00701">
    <property type="entry name" value="DHDPS"/>
    <property type="match status" value="1"/>
</dbReference>
<accession>F0RVF5</accession>
<dbReference type="EMBL" id="CP002541">
    <property type="protein sequence ID" value="ADY12947.1"/>
    <property type="molecule type" value="Genomic_DNA"/>
</dbReference>
<dbReference type="InterPro" id="IPR013785">
    <property type="entry name" value="Aldolase_TIM"/>
</dbReference>
<comment type="subcellular location">
    <subcellularLocation>
        <location evidence="12">Cytoplasm</location>
    </subcellularLocation>
</comment>
<dbReference type="CDD" id="cd00950">
    <property type="entry name" value="DHDPS"/>
    <property type="match status" value="1"/>
</dbReference>
<dbReference type="PRINTS" id="PR00146">
    <property type="entry name" value="DHPICSNTHASE"/>
</dbReference>
<evidence type="ECO:0000256" key="9">
    <source>
        <dbReference type="ARBA" id="ARBA00023239"/>
    </source>
</evidence>
<evidence type="ECO:0000256" key="8">
    <source>
        <dbReference type="ARBA" id="ARBA00023154"/>
    </source>
</evidence>
<organism evidence="16 17">
    <name type="scientific">Sphaerochaeta globosa (strain ATCC BAA-1886 / DSM 22777 / Buddy)</name>
    <name type="common">Spirochaeta sp. (strain Buddy)</name>
    <dbReference type="NCBI Taxonomy" id="158189"/>
    <lineage>
        <taxon>Bacteria</taxon>
        <taxon>Pseudomonadati</taxon>
        <taxon>Spirochaetota</taxon>
        <taxon>Spirochaetia</taxon>
        <taxon>Spirochaetales</taxon>
        <taxon>Sphaerochaetaceae</taxon>
        <taxon>Sphaerochaeta</taxon>
    </lineage>
</organism>
<dbReference type="EC" id="4.3.3.7" evidence="4 12"/>
<comment type="caution">
    <text evidence="12">Was originally thought to be a dihydrodipicolinate synthase (DHDPS), catalyzing the condensation of (S)-aspartate-beta-semialdehyde [(S)-ASA] and pyruvate to dihydrodipicolinate (DHDP). However, it was shown in E.coli that the product of the enzymatic reaction is not dihydrodipicolinate but in fact (4S)-4-hydroxy-2,3,4,5-tetrahydro-(2S)-dipicolinic acid (HTPA), and that the consecutive dehydration reaction leading to DHDP is not spontaneous but catalyzed by DapB.</text>
</comment>
<dbReference type="KEGG" id="sbu:SpiBuddy_1122"/>
<protein>
    <recommendedName>
        <fullName evidence="4 12">4-hydroxy-tetrahydrodipicolinate synthase</fullName>
        <shortName evidence="12">HTPA synthase</shortName>
        <ecNumber evidence="4 12">4.3.3.7</ecNumber>
    </recommendedName>
</protein>
<feature type="active site" description="Schiff-base intermediate with substrate" evidence="12 14">
    <location>
        <position position="166"/>
    </location>
</feature>
<evidence type="ECO:0000256" key="3">
    <source>
        <dbReference type="ARBA" id="ARBA00007592"/>
    </source>
</evidence>
<proteinExistence type="inferred from homology"/>
<dbReference type="HOGENOM" id="CLU_049343_7_1_12"/>
<evidence type="ECO:0000256" key="12">
    <source>
        <dbReference type="HAMAP-Rule" id="MF_00418"/>
    </source>
</evidence>
<comment type="pathway">
    <text evidence="2 12">Amino-acid biosynthesis; L-lysine biosynthesis via DAP pathway; (S)-tetrahydrodipicolinate from L-aspartate: step 3/4.</text>
</comment>
<dbReference type="AlphaFoldDB" id="F0RVF5"/>
<dbReference type="PANTHER" id="PTHR12128">
    <property type="entry name" value="DIHYDRODIPICOLINATE SYNTHASE"/>
    <property type="match status" value="1"/>
</dbReference>
<name>F0RVF5_SPHGB</name>
<reference evidence="17" key="1">
    <citation type="submission" date="2011-02" db="EMBL/GenBank/DDBJ databases">
        <title>Complete sequence of Spirochaeta sp. Buddy.</title>
        <authorList>
            <person name="Lucas S."/>
            <person name="Copeland A."/>
            <person name="Lapidus A."/>
            <person name="Cheng J.-F."/>
            <person name="Goodwin L."/>
            <person name="Pitluck S."/>
            <person name="Zeytun A."/>
            <person name="Detter J.C."/>
            <person name="Han C."/>
            <person name="Tapia R."/>
            <person name="Land M."/>
            <person name="Hauser L."/>
            <person name="Kyrpides N."/>
            <person name="Ivanova N."/>
            <person name="Mikhailova N."/>
            <person name="Pagani I."/>
            <person name="Ritalahti K.M."/>
            <person name="Loeffler F.E."/>
            <person name="Woyke T."/>
        </authorList>
    </citation>
    <scope>NUCLEOTIDE SEQUENCE [LARGE SCALE GENOMIC DNA]</scope>
    <source>
        <strain evidence="17">ATCC BAA-1886 / DSM 22777 / Buddy</strain>
    </source>
</reference>
<dbReference type="InterPro" id="IPR002220">
    <property type="entry name" value="DapA-like"/>
</dbReference>
<feature type="binding site" evidence="12 15">
    <location>
        <position position="208"/>
    </location>
    <ligand>
        <name>pyruvate</name>
        <dbReference type="ChEBI" id="CHEBI:15361"/>
    </ligand>
</feature>
<dbReference type="InterPro" id="IPR005263">
    <property type="entry name" value="DapA"/>
</dbReference>
<dbReference type="SUPFAM" id="SSF51569">
    <property type="entry name" value="Aldolase"/>
    <property type="match status" value="1"/>
</dbReference>
<keyword evidence="17" id="KW-1185">Reference proteome</keyword>
<dbReference type="GO" id="GO:0019877">
    <property type="term" value="P:diaminopimelate biosynthetic process"/>
    <property type="evidence" value="ECO:0007669"/>
    <property type="project" value="UniProtKB-UniRule"/>
</dbReference>
<dbReference type="Proteomes" id="UP000008466">
    <property type="component" value="Chromosome"/>
</dbReference>
<gene>
    <name evidence="12" type="primary">dapA</name>
    <name evidence="16" type="ordered locus">SpiBuddy_1122</name>
</gene>
<dbReference type="HAMAP" id="MF_00418">
    <property type="entry name" value="DapA"/>
    <property type="match status" value="1"/>
</dbReference>
<evidence type="ECO:0000313" key="17">
    <source>
        <dbReference type="Proteomes" id="UP000008466"/>
    </source>
</evidence>
<evidence type="ECO:0000256" key="10">
    <source>
        <dbReference type="ARBA" id="ARBA00023270"/>
    </source>
</evidence>
<dbReference type="eggNOG" id="COG0329">
    <property type="taxonomic scope" value="Bacteria"/>
</dbReference>
<dbReference type="GO" id="GO:0008840">
    <property type="term" value="F:4-hydroxy-tetrahydrodipicolinate synthase activity"/>
    <property type="evidence" value="ECO:0007669"/>
    <property type="project" value="UniProtKB-UniRule"/>
</dbReference>
<evidence type="ECO:0000256" key="2">
    <source>
        <dbReference type="ARBA" id="ARBA00005120"/>
    </source>
</evidence>
<evidence type="ECO:0000256" key="6">
    <source>
        <dbReference type="ARBA" id="ARBA00022605"/>
    </source>
</evidence>
<feature type="site" description="Part of a proton relay during catalysis" evidence="12">
    <location>
        <position position="48"/>
    </location>
</feature>
<feature type="binding site" evidence="12 15">
    <location>
        <position position="49"/>
    </location>
    <ligand>
        <name>pyruvate</name>
        <dbReference type="ChEBI" id="CHEBI:15361"/>
    </ligand>
</feature>
<dbReference type="SMART" id="SM01130">
    <property type="entry name" value="DHDPS"/>
    <property type="match status" value="1"/>
</dbReference>
<sequence length="303" mass="32752">MKKGQFSGVHTALITPFTKKDNLDEERLEQIIEAQIQSGIDGLVPCGTTGESPTLSHDEHDRTIALTVKFANGRVPVIAGTGSNATSEAIRLSRHAQQVGADAVLLVNPYYNKPTQKGLYLHFKAIAESVDIPCILYNIKGRTGVNIETETVKALSDACANIVGVKEASGSLEQMRAVIDATHGEFHVLSGDDNLSLPLIESGGDGVISVGSNICPAYISNMIHLALEGKFAAARAMEANLAGFFKACFLETNPIPIKTAMARYGWCEESFRLPMCTFENEENRARLYAELDALEVLGAITRR</sequence>
<dbReference type="Gene3D" id="3.20.20.70">
    <property type="entry name" value="Aldolase class I"/>
    <property type="match status" value="1"/>
</dbReference>
<dbReference type="InterPro" id="IPR020624">
    <property type="entry name" value="Schiff_base-form_aldolases_CS"/>
</dbReference>
<dbReference type="PIRSF" id="PIRSF001365">
    <property type="entry name" value="DHDPS"/>
    <property type="match status" value="1"/>
</dbReference>
<dbReference type="UniPathway" id="UPA00034">
    <property type="reaction ID" value="UER00017"/>
</dbReference>
<dbReference type="GO" id="GO:0005829">
    <property type="term" value="C:cytosol"/>
    <property type="evidence" value="ECO:0007669"/>
    <property type="project" value="TreeGrafter"/>
</dbReference>
<keyword evidence="7 12" id="KW-0220">Diaminopimelate biosynthesis</keyword>
<evidence type="ECO:0000256" key="7">
    <source>
        <dbReference type="ARBA" id="ARBA00022915"/>
    </source>
</evidence>
<evidence type="ECO:0000256" key="15">
    <source>
        <dbReference type="PIRSR" id="PIRSR001365-2"/>
    </source>
</evidence>
<comment type="catalytic activity">
    <reaction evidence="11 12">
        <text>L-aspartate 4-semialdehyde + pyruvate = (2S,4S)-4-hydroxy-2,3,4,5-tetrahydrodipicolinate + H2O + H(+)</text>
        <dbReference type="Rhea" id="RHEA:34171"/>
        <dbReference type="ChEBI" id="CHEBI:15361"/>
        <dbReference type="ChEBI" id="CHEBI:15377"/>
        <dbReference type="ChEBI" id="CHEBI:15378"/>
        <dbReference type="ChEBI" id="CHEBI:67139"/>
        <dbReference type="ChEBI" id="CHEBI:537519"/>
        <dbReference type="EC" id="4.3.3.7"/>
    </reaction>
</comment>
<feature type="site" description="Part of a proton relay during catalysis" evidence="12">
    <location>
        <position position="111"/>
    </location>
</feature>
<comment type="function">
    <text evidence="1 12">Catalyzes the condensation of (S)-aspartate-beta-semialdehyde [(S)-ASA] and pyruvate to 4-hydroxy-tetrahydrodipicolinate (HTPA).</text>
</comment>
<dbReference type="STRING" id="158189.SpiBuddy_1122"/>
<dbReference type="PANTHER" id="PTHR12128:SF66">
    <property type="entry name" value="4-HYDROXY-2-OXOGLUTARATE ALDOLASE, MITOCHONDRIAL"/>
    <property type="match status" value="1"/>
</dbReference>
<dbReference type="OrthoDB" id="9782828at2"/>
<keyword evidence="5 12" id="KW-0963">Cytoplasm</keyword>
<evidence type="ECO:0000256" key="14">
    <source>
        <dbReference type="PIRSR" id="PIRSR001365-1"/>
    </source>
</evidence>
<evidence type="ECO:0000256" key="1">
    <source>
        <dbReference type="ARBA" id="ARBA00003294"/>
    </source>
</evidence>
<keyword evidence="8 12" id="KW-0457">Lysine biosynthesis</keyword>
<comment type="similarity">
    <text evidence="3 12 13">Belongs to the DapA family.</text>
</comment>
<evidence type="ECO:0000256" key="5">
    <source>
        <dbReference type="ARBA" id="ARBA00022490"/>
    </source>
</evidence>
<evidence type="ECO:0000313" key="16">
    <source>
        <dbReference type="EMBL" id="ADY12947.1"/>
    </source>
</evidence>
<dbReference type="NCBIfam" id="TIGR00674">
    <property type="entry name" value="dapA"/>
    <property type="match status" value="1"/>
</dbReference>
<dbReference type="RefSeq" id="WP_013606798.1">
    <property type="nucleotide sequence ID" value="NC_015152.1"/>
</dbReference>
<keyword evidence="6 12" id="KW-0028">Amino-acid biosynthesis</keyword>